<organism evidence="2 3">
    <name type="scientific">Pristionchus mayeri</name>
    <dbReference type="NCBI Taxonomy" id="1317129"/>
    <lineage>
        <taxon>Eukaryota</taxon>
        <taxon>Metazoa</taxon>
        <taxon>Ecdysozoa</taxon>
        <taxon>Nematoda</taxon>
        <taxon>Chromadorea</taxon>
        <taxon>Rhabditida</taxon>
        <taxon>Rhabditina</taxon>
        <taxon>Diplogasteromorpha</taxon>
        <taxon>Diplogasteroidea</taxon>
        <taxon>Neodiplogasteridae</taxon>
        <taxon>Pristionchus</taxon>
    </lineage>
</organism>
<evidence type="ECO:0000313" key="3">
    <source>
        <dbReference type="Proteomes" id="UP001328107"/>
    </source>
</evidence>
<comment type="caution">
    <text evidence="2">The sequence shown here is derived from an EMBL/GenBank/DDBJ whole genome shotgun (WGS) entry which is preliminary data.</text>
</comment>
<accession>A0AAN5CV91</accession>
<dbReference type="Proteomes" id="UP001328107">
    <property type="component" value="Unassembled WGS sequence"/>
</dbReference>
<feature type="transmembrane region" description="Helical" evidence="1">
    <location>
        <begin position="44"/>
        <end position="71"/>
    </location>
</feature>
<name>A0AAN5CV91_9BILA</name>
<dbReference type="Pfam" id="PF10326">
    <property type="entry name" value="7TM_GPCR_Str"/>
    <property type="match status" value="1"/>
</dbReference>
<keyword evidence="3" id="KW-1185">Reference proteome</keyword>
<evidence type="ECO:0000313" key="2">
    <source>
        <dbReference type="EMBL" id="GMR50935.1"/>
    </source>
</evidence>
<dbReference type="AlphaFoldDB" id="A0AAN5CV91"/>
<keyword evidence="1" id="KW-0472">Membrane</keyword>
<gene>
    <name evidence="2" type="ORF">PMAYCL1PPCAC_21130</name>
</gene>
<reference evidence="3" key="1">
    <citation type="submission" date="2022-10" db="EMBL/GenBank/DDBJ databases">
        <title>Genome assembly of Pristionchus species.</title>
        <authorList>
            <person name="Yoshida K."/>
            <person name="Sommer R.J."/>
        </authorList>
    </citation>
    <scope>NUCLEOTIDE SEQUENCE [LARGE SCALE GENOMIC DNA]</scope>
    <source>
        <strain evidence="3">RS5460</strain>
    </source>
</reference>
<protein>
    <recommendedName>
        <fullName evidence="4">G protein-coupled receptor</fullName>
    </recommendedName>
</protein>
<feature type="transmembrane region" description="Helical" evidence="1">
    <location>
        <begin position="12"/>
        <end position="32"/>
    </location>
</feature>
<dbReference type="InterPro" id="IPR019428">
    <property type="entry name" value="7TM_GPCR_serpentine_rcpt_Str"/>
</dbReference>
<feature type="non-terminal residue" evidence="2">
    <location>
        <position position="122"/>
    </location>
</feature>
<sequence length="122" mass="13951">MSKLAEAHNMLSLLFCGMASASNGLLIAIVIYTRRSYIGRYGILLAIFATHDILLSLMFAIVQPVSTISHFLDLGYILFSPMTMRVEVQDVLYYVTLFFYFNTLFLLSCHFVYRHVLVLRLA</sequence>
<dbReference type="EMBL" id="BTRK01000005">
    <property type="protein sequence ID" value="GMR50935.1"/>
    <property type="molecule type" value="Genomic_DNA"/>
</dbReference>
<feature type="transmembrane region" description="Helical" evidence="1">
    <location>
        <begin position="91"/>
        <end position="113"/>
    </location>
</feature>
<evidence type="ECO:0008006" key="4">
    <source>
        <dbReference type="Google" id="ProtNLM"/>
    </source>
</evidence>
<evidence type="ECO:0000256" key="1">
    <source>
        <dbReference type="SAM" id="Phobius"/>
    </source>
</evidence>
<keyword evidence="1" id="KW-0812">Transmembrane</keyword>
<keyword evidence="1" id="KW-1133">Transmembrane helix</keyword>
<proteinExistence type="predicted"/>